<dbReference type="Gene3D" id="3.10.20.370">
    <property type="match status" value="1"/>
</dbReference>
<keyword evidence="5" id="KW-0548">Nucleotidyltransferase</keyword>
<evidence type="ECO:0000256" key="2">
    <source>
        <dbReference type="ARBA" id="ARBA00012180"/>
    </source>
</evidence>
<evidence type="ECO:0000256" key="10">
    <source>
        <dbReference type="ARBA" id="ARBA00039658"/>
    </source>
</evidence>
<dbReference type="Pfam" id="PF00665">
    <property type="entry name" value="rve"/>
    <property type="match status" value="1"/>
</dbReference>
<dbReference type="InterPro" id="IPR041588">
    <property type="entry name" value="Integrase_H2C2"/>
</dbReference>
<dbReference type="FunFam" id="3.10.20.370:FF:000001">
    <property type="entry name" value="Retrovirus-related Pol polyprotein from transposon 17.6-like protein"/>
    <property type="match status" value="1"/>
</dbReference>
<dbReference type="Bgee" id="ENSORLG00000028233">
    <property type="expression patterns" value="Expressed in intestine and 6 other cell types or tissues"/>
</dbReference>
<dbReference type="GO" id="GO:0015074">
    <property type="term" value="P:DNA integration"/>
    <property type="evidence" value="ECO:0007669"/>
    <property type="project" value="InterPro"/>
</dbReference>
<dbReference type="SUPFAM" id="SSF50630">
    <property type="entry name" value="Acid proteases"/>
    <property type="match status" value="1"/>
</dbReference>
<dbReference type="FunFam" id="3.30.420.10:FF:000063">
    <property type="entry name" value="Retrovirus-related Pol polyprotein from transposon 297-like Protein"/>
    <property type="match status" value="1"/>
</dbReference>
<dbReference type="InterPro" id="IPR036397">
    <property type="entry name" value="RNaseH_sf"/>
</dbReference>
<dbReference type="PANTHER" id="PTHR37984:SF11">
    <property type="entry name" value="INTEGRASE CATALYTIC DOMAIN-CONTAINING PROTEIN"/>
    <property type="match status" value="1"/>
</dbReference>
<evidence type="ECO:0000313" key="17">
    <source>
        <dbReference type="Proteomes" id="UP000001038"/>
    </source>
</evidence>
<dbReference type="InterPro" id="IPR012337">
    <property type="entry name" value="RNaseH-like_sf"/>
</dbReference>
<feature type="region of interest" description="Disordered" evidence="12">
    <location>
        <begin position="1289"/>
        <end position="1328"/>
    </location>
</feature>
<keyword evidence="11" id="KW-0863">Zinc-finger</keyword>
<dbReference type="Gene3D" id="3.10.10.10">
    <property type="entry name" value="HIV Type 1 Reverse Transcriptase, subunit A, domain 1"/>
    <property type="match status" value="1"/>
</dbReference>
<evidence type="ECO:0000256" key="1">
    <source>
        <dbReference type="ARBA" id="ARBA00010879"/>
    </source>
</evidence>
<evidence type="ECO:0000256" key="9">
    <source>
        <dbReference type="ARBA" id="ARBA00022918"/>
    </source>
</evidence>
<evidence type="ECO:0000256" key="3">
    <source>
        <dbReference type="ARBA" id="ARBA00012493"/>
    </source>
</evidence>
<dbReference type="GO" id="GO:0003964">
    <property type="term" value="F:RNA-directed DNA polymerase activity"/>
    <property type="evidence" value="ECO:0007669"/>
    <property type="project" value="UniProtKB-KW"/>
</dbReference>
<dbReference type="InterPro" id="IPR000477">
    <property type="entry name" value="RT_dom"/>
</dbReference>
<dbReference type="Gene3D" id="3.30.70.270">
    <property type="match status" value="2"/>
</dbReference>
<dbReference type="InterPro" id="IPR001584">
    <property type="entry name" value="Integrase_cat-core"/>
</dbReference>
<reference evidence="16" key="2">
    <citation type="submission" date="2025-08" db="UniProtKB">
        <authorList>
            <consortium name="Ensembl"/>
        </authorList>
    </citation>
    <scope>IDENTIFICATION</scope>
    <source>
        <strain evidence="16">Hd-rR</strain>
    </source>
</reference>
<dbReference type="FunFam" id="3.30.70.270:FF:000026">
    <property type="entry name" value="Transposon Ty3-G Gag-Pol polyprotein"/>
    <property type="match status" value="1"/>
</dbReference>
<dbReference type="PROSITE" id="PS00141">
    <property type="entry name" value="ASP_PROTEASE"/>
    <property type="match status" value="1"/>
</dbReference>
<dbReference type="Gene3D" id="1.10.340.70">
    <property type="match status" value="1"/>
</dbReference>
<evidence type="ECO:0000256" key="8">
    <source>
        <dbReference type="ARBA" id="ARBA00022801"/>
    </source>
</evidence>
<keyword evidence="4" id="KW-0808">Transferase</keyword>
<comment type="similarity">
    <text evidence="1">Belongs to the beta type-B retroviral polymerase family. HERV class-II K(HML-2) pol subfamily.</text>
</comment>
<dbReference type="Pfam" id="PF00078">
    <property type="entry name" value="RVT_1"/>
    <property type="match status" value="1"/>
</dbReference>
<dbReference type="PANTHER" id="PTHR37984">
    <property type="entry name" value="PROTEIN CBG26694"/>
    <property type="match status" value="1"/>
</dbReference>
<dbReference type="InterPro" id="IPR043502">
    <property type="entry name" value="DNA/RNA_pol_sf"/>
</dbReference>
<dbReference type="GeneTree" id="ENSGT01140000282569"/>
<dbReference type="EC" id="2.7.7.49" evidence="3"/>
<evidence type="ECO:0000256" key="4">
    <source>
        <dbReference type="ARBA" id="ARBA00022679"/>
    </source>
</evidence>
<dbReference type="Gene3D" id="2.40.70.10">
    <property type="entry name" value="Acid Proteases"/>
    <property type="match status" value="1"/>
</dbReference>
<dbReference type="InterPro" id="IPR001878">
    <property type="entry name" value="Znf_CCHC"/>
</dbReference>
<organism evidence="16 17">
    <name type="scientific">Oryzias latipes</name>
    <name type="common">Japanese rice fish</name>
    <name type="synonym">Japanese killifish</name>
    <dbReference type="NCBI Taxonomy" id="8090"/>
    <lineage>
        <taxon>Eukaryota</taxon>
        <taxon>Metazoa</taxon>
        <taxon>Chordata</taxon>
        <taxon>Craniata</taxon>
        <taxon>Vertebrata</taxon>
        <taxon>Euteleostomi</taxon>
        <taxon>Actinopterygii</taxon>
        <taxon>Neopterygii</taxon>
        <taxon>Teleostei</taxon>
        <taxon>Neoteleostei</taxon>
        <taxon>Acanthomorphata</taxon>
        <taxon>Ovalentaria</taxon>
        <taxon>Atherinomorphae</taxon>
        <taxon>Beloniformes</taxon>
        <taxon>Adrianichthyidae</taxon>
        <taxon>Oryziinae</taxon>
        <taxon>Oryzias</taxon>
    </lineage>
</organism>
<dbReference type="PROSITE" id="PS50994">
    <property type="entry name" value="INTEGRASE"/>
    <property type="match status" value="1"/>
</dbReference>
<dbReference type="InterPro" id="IPR021109">
    <property type="entry name" value="Peptidase_aspartic_dom_sf"/>
</dbReference>
<keyword evidence="11" id="KW-0862">Zinc</keyword>
<dbReference type="Gene3D" id="4.10.60.10">
    <property type="entry name" value="Zinc finger, CCHC-type"/>
    <property type="match status" value="1"/>
</dbReference>
<dbReference type="CDD" id="cd09274">
    <property type="entry name" value="RNase_HI_RT_Ty3"/>
    <property type="match status" value="1"/>
</dbReference>
<dbReference type="CDD" id="cd01647">
    <property type="entry name" value="RT_LTR"/>
    <property type="match status" value="1"/>
</dbReference>
<keyword evidence="9" id="KW-0695">RNA-directed DNA polymerase</keyword>
<evidence type="ECO:0000256" key="5">
    <source>
        <dbReference type="ARBA" id="ARBA00022695"/>
    </source>
</evidence>
<dbReference type="GO" id="GO:0008270">
    <property type="term" value="F:zinc ion binding"/>
    <property type="evidence" value="ECO:0007669"/>
    <property type="project" value="UniProtKB-KW"/>
</dbReference>
<keyword evidence="7" id="KW-0255">Endonuclease</keyword>
<keyword evidence="6" id="KW-0540">Nuclease</keyword>
<dbReference type="GO" id="GO:0003676">
    <property type="term" value="F:nucleic acid binding"/>
    <property type="evidence" value="ECO:0007669"/>
    <property type="project" value="InterPro"/>
</dbReference>
<dbReference type="InterPro" id="IPR041373">
    <property type="entry name" value="RT_RNaseH"/>
</dbReference>
<proteinExistence type="inferred from homology"/>
<evidence type="ECO:0000256" key="6">
    <source>
        <dbReference type="ARBA" id="ARBA00022722"/>
    </source>
</evidence>
<dbReference type="InterPro" id="IPR043128">
    <property type="entry name" value="Rev_trsase/Diguanyl_cyclase"/>
</dbReference>
<dbReference type="GO" id="GO:0004190">
    <property type="term" value="F:aspartic-type endopeptidase activity"/>
    <property type="evidence" value="ECO:0007669"/>
    <property type="project" value="InterPro"/>
</dbReference>
<feature type="domain" description="CCHC-type" evidence="13">
    <location>
        <begin position="230"/>
        <end position="245"/>
    </location>
</feature>
<evidence type="ECO:0000259" key="14">
    <source>
        <dbReference type="PROSITE" id="PS50878"/>
    </source>
</evidence>
<reference evidence="16 17" key="1">
    <citation type="journal article" date="2007" name="Nature">
        <title>The medaka draft genome and insights into vertebrate genome evolution.</title>
        <authorList>
            <person name="Kasahara M."/>
            <person name="Naruse K."/>
            <person name="Sasaki S."/>
            <person name="Nakatani Y."/>
            <person name="Qu W."/>
            <person name="Ahsan B."/>
            <person name="Yamada T."/>
            <person name="Nagayasu Y."/>
            <person name="Doi K."/>
            <person name="Kasai Y."/>
            <person name="Jindo T."/>
            <person name="Kobayashi D."/>
            <person name="Shimada A."/>
            <person name="Toyoda A."/>
            <person name="Kuroki Y."/>
            <person name="Fujiyama A."/>
            <person name="Sasaki T."/>
            <person name="Shimizu A."/>
            <person name="Asakawa S."/>
            <person name="Shimizu N."/>
            <person name="Hashimoto S."/>
            <person name="Yang J."/>
            <person name="Lee Y."/>
            <person name="Matsushima K."/>
            <person name="Sugano S."/>
            <person name="Sakaizumi M."/>
            <person name="Narita T."/>
            <person name="Ohishi K."/>
            <person name="Haga S."/>
            <person name="Ohta F."/>
            <person name="Nomoto H."/>
            <person name="Nogata K."/>
            <person name="Morishita T."/>
            <person name="Endo T."/>
            <person name="Shin-I T."/>
            <person name="Takeda H."/>
            <person name="Morishita S."/>
            <person name="Kohara Y."/>
        </authorList>
    </citation>
    <scope>NUCLEOTIDE SEQUENCE [LARGE SCALE GENOMIC DNA]</scope>
    <source>
        <strain evidence="16 17">Hd-rR</strain>
    </source>
</reference>
<evidence type="ECO:0000256" key="12">
    <source>
        <dbReference type="SAM" id="MobiDB-lite"/>
    </source>
</evidence>
<keyword evidence="11" id="KW-0479">Metal-binding</keyword>
<dbReference type="InterPro" id="IPR001969">
    <property type="entry name" value="Aspartic_peptidase_AS"/>
</dbReference>
<dbReference type="CDD" id="cd00303">
    <property type="entry name" value="retropepsin_like"/>
    <property type="match status" value="1"/>
</dbReference>
<reference evidence="16" key="3">
    <citation type="submission" date="2025-09" db="UniProtKB">
        <authorList>
            <consortium name="Ensembl"/>
        </authorList>
    </citation>
    <scope>IDENTIFICATION</scope>
    <source>
        <strain evidence="16">Hd-rR</strain>
    </source>
</reference>
<dbReference type="EC" id="3.1.26.4" evidence="2"/>
<dbReference type="FunFam" id="1.10.340.70:FF:000004">
    <property type="entry name" value="Retrovirus-related Pol polyprotein from transposon 297-like Protein"/>
    <property type="match status" value="1"/>
</dbReference>
<name>A0A3B3IJW8_ORYLA</name>
<dbReference type="Pfam" id="PF17921">
    <property type="entry name" value="Integrase_H2C2"/>
    <property type="match status" value="1"/>
</dbReference>
<dbReference type="GO" id="GO:0006508">
    <property type="term" value="P:proteolysis"/>
    <property type="evidence" value="ECO:0007669"/>
    <property type="project" value="InterPro"/>
</dbReference>
<dbReference type="Proteomes" id="UP000001038">
    <property type="component" value="Chromosome 7"/>
</dbReference>
<evidence type="ECO:0000259" key="15">
    <source>
        <dbReference type="PROSITE" id="PS50994"/>
    </source>
</evidence>
<feature type="domain" description="Integrase catalytic" evidence="15">
    <location>
        <begin position="1029"/>
        <end position="1182"/>
    </location>
</feature>
<dbReference type="Gene3D" id="3.30.420.10">
    <property type="entry name" value="Ribonuclease H-like superfamily/Ribonuclease H"/>
    <property type="match status" value="1"/>
</dbReference>
<evidence type="ECO:0000313" key="16">
    <source>
        <dbReference type="Ensembl" id="ENSORLP00000044139.1"/>
    </source>
</evidence>
<protein>
    <recommendedName>
        <fullName evidence="10">Gypsy retrotransposon integrase-like protein 1</fullName>
        <ecNumber evidence="3">2.7.7.49</ecNumber>
        <ecNumber evidence="2">3.1.26.4</ecNumber>
    </recommendedName>
</protein>
<dbReference type="InParanoid" id="A0A3B3IJW8"/>
<feature type="domain" description="Reverse transcriptase" evidence="14">
    <location>
        <begin position="472"/>
        <end position="651"/>
    </location>
</feature>
<evidence type="ECO:0000259" key="13">
    <source>
        <dbReference type="PROSITE" id="PS50158"/>
    </source>
</evidence>
<keyword evidence="17" id="KW-1185">Reference proteome</keyword>
<dbReference type="Pfam" id="PF17917">
    <property type="entry name" value="RT_RNaseH"/>
    <property type="match status" value="1"/>
</dbReference>
<dbReference type="SUPFAM" id="SSF56672">
    <property type="entry name" value="DNA/RNA polymerases"/>
    <property type="match status" value="1"/>
</dbReference>
<evidence type="ECO:0000256" key="7">
    <source>
        <dbReference type="ARBA" id="ARBA00022759"/>
    </source>
</evidence>
<dbReference type="InterPro" id="IPR050951">
    <property type="entry name" value="Retrovirus_Pol_polyprotein"/>
</dbReference>
<accession>A0A3B3IJW8</accession>
<dbReference type="GO" id="GO:0004523">
    <property type="term" value="F:RNA-DNA hybrid ribonuclease activity"/>
    <property type="evidence" value="ECO:0007669"/>
    <property type="project" value="UniProtKB-EC"/>
</dbReference>
<sequence length="1328" mass="149030">MAGNMATLLPFDTETDPGTVGPRWTKWVQRFENYTTAMNITGDARLKALLLHVAGERVHDIYDTVAAEDDKYADTKQKLTTYFSPKKNIQYQVFMFRKATQEPGENLDSYHTRLRILAKNCEFTDLTAEIKTQIIQSCTSSRLRRKALREPELSLNDLLDYGRALELSEMQATGMETKTEAVVNKVSSKTSATHASKSKWSAKQQSNNRCRNCGGNYPHTGECPAKSKQCRACGKLNHFARQCRSKQTYTTSKAPRGRNGQNSRNIHFTQAAATSKDPDNSSSSDDAYVFAVDAEKLSDLPQTQIKLNGFTISVLIDSGASANCLSQTCFEQLKPRPQLCPTETKIYPFRSTVSLPVSGVFKCCVAKRSKKIMCTFFVIKGEGCNILSYKTSTALGLISVVTAVSTSGPGGSVADALVASHPELFKGIGKLKNFQVKLHINPDIRPTIQPHRRVPFHIRKKVDEELYKLEADDIIEDVTGPTPWVSPIVTPPKPKDPNKVRICVDMRQANVAIERERHITPTMDDIVHELNGATVFSKLDLRAGYHQLELHPDSRYITTFTTHRGLKRYKRLSFGISSAAEVFQNAICQTLQGLSGVKNFSDDIIVFGASQAEHDDNLRALFHRLKESGLTLNKEKCEFNKSKLEFFGFIFSADGVSTDPKKVAAVHQASDPKTPSDIKSLLGMANYCSRFIKDFSSITEPLRKLTRKDATWAWGPDQQIALQKLKDGLTSDTVLSYFYPGRETELLVDASPVGLGAILCQRDETAERHVIAYASRALSDVETRYSQTEKEALAIVWSCEHFHLYLYGHPFTLVTDHKALEAIWNNPKSKPPARIERWGLRLQPYNFRVEYRKGAENPADYMSRHPMLSPSCESTRATKVAEEYVNFAATHSTPKAMTLTEIKAETLKDPVLQEVSTFIRDNNWHQSHKSLHADMLDRFKRVSEELTTSPSSDIILRGTRLVIPAALQDRVIQLAHEGHQGVVKTKALLRSKVWFPNIDQKAETAVRDCIACQAATPVTNNEPLRMSPLPETPWHRVSADFCGPFPTGEYLLVIIDEYTRYPVVEIVRSTSANTVIPVMDKVFSLFGIPAVVKTDNGPPFNGDQFSQFATYLGFHHHRTTPLWPQANAAAERFMRTLGKAIRVANSQGIPWKQQLNIFLREYRATPHSTTQSSPAELLFQRQMRTKIPSLPSSTGNYSDCRVRARDSAAKAKMKSYADVRRHATPHALAPGDVVLHKQTKHCKLTTPYNTRPYKVKDIKGSMITATRNGHSVTRNSSFFKRITPRLLEMPLHPDDDAPEPGENPSITSSPRYPKRSNRHPPTYLQDYT</sequence>
<keyword evidence="8" id="KW-0378">Hydrolase</keyword>
<dbReference type="SUPFAM" id="SSF53098">
    <property type="entry name" value="Ribonuclease H-like"/>
    <property type="match status" value="1"/>
</dbReference>
<dbReference type="PROSITE" id="PS50878">
    <property type="entry name" value="RT_POL"/>
    <property type="match status" value="1"/>
</dbReference>
<dbReference type="PROSITE" id="PS50158">
    <property type="entry name" value="ZF_CCHC"/>
    <property type="match status" value="1"/>
</dbReference>
<evidence type="ECO:0000256" key="11">
    <source>
        <dbReference type="PROSITE-ProRule" id="PRU00047"/>
    </source>
</evidence>
<dbReference type="Ensembl" id="ENSORLT00000043530.1">
    <property type="protein sequence ID" value="ENSORLP00000044139.1"/>
    <property type="gene ID" value="ENSORLG00000028233.1"/>
</dbReference>